<protein>
    <recommendedName>
        <fullName evidence="4">Protein FdhE homolog</fullName>
    </recommendedName>
</protein>
<dbReference type="AlphaFoldDB" id="A0A8D4IXG5"/>
<organism evidence="8 9">
    <name type="scientific">Mergibacter septicus</name>
    <dbReference type="NCBI Taxonomy" id="221402"/>
    <lineage>
        <taxon>Bacteria</taxon>
        <taxon>Pseudomonadati</taxon>
        <taxon>Pseudomonadota</taxon>
        <taxon>Gammaproteobacteria</taxon>
        <taxon>Pasteurellales</taxon>
        <taxon>Pasteurellaceae</taxon>
        <taxon>Mergibacter</taxon>
    </lineage>
</organism>
<dbReference type="GO" id="GO:0005829">
    <property type="term" value="C:cytosol"/>
    <property type="evidence" value="ECO:0007669"/>
    <property type="project" value="TreeGrafter"/>
</dbReference>
<keyword evidence="9" id="KW-1185">Reference proteome</keyword>
<comment type="similarity">
    <text evidence="3 4">Belongs to the FdhE family.</text>
</comment>
<dbReference type="Pfam" id="PF04216">
    <property type="entry name" value="FdhE_N"/>
    <property type="match status" value="1"/>
</dbReference>
<dbReference type="Pfam" id="PF24859">
    <property type="entry name" value="FdhE_central"/>
    <property type="match status" value="1"/>
</dbReference>
<accession>A0A8D4IXG5</accession>
<dbReference type="EMBL" id="CP022011">
    <property type="protein sequence ID" value="QDJ14877.1"/>
    <property type="molecule type" value="Genomic_DNA"/>
</dbReference>
<dbReference type="NCBIfam" id="TIGR01562">
    <property type="entry name" value="FdhE"/>
    <property type="match status" value="1"/>
</dbReference>
<gene>
    <name evidence="4 8" type="primary">fdhE</name>
    <name evidence="8" type="ORF">CEP48_05290</name>
</gene>
<feature type="domain" description="FdhE N-terminal" evidence="5">
    <location>
        <begin position="21"/>
        <end position="183"/>
    </location>
</feature>
<sequence length="307" mass="34709">MGIRILPESEIKKTAAGLTSPPLLFANPKILYRRRAERLRQLAQDNPLADYLNFVAKIVDIQQNLLEQQPIPLDQRLQAQHLSPEQLAKQPLSVQNWQRDPIWITLLRQLLTACQTLNENEIISTTIENLQKTSDKQLETLADQLLTENFTTVASDQAIFIWAALNLYWVQLAQQIPHNARAEGGSRHRCPVCGSAPVASVVQLGTIQGLRYLHCSLCETEWNVVRSKCTNCEESAHLDYWSIDNENAAIKAESCGDCGSYLKILYQEKDPHVDAVADDLATIFLDLEMEKQDFARSGINPFIFINE</sequence>
<feature type="domain" description="FdhE C-terminal" evidence="7">
    <location>
        <begin position="228"/>
        <end position="303"/>
    </location>
</feature>
<evidence type="ECO:0000313" key="9">
    <source>
        <dbReference type="Proteomes" id="UP000955338"/>
    </source>
</evidence>
<name>A0A8D4IXG5_9PAST</name>
<evidence type="ECO:0000256" key="3">
    <source>
        <dbReference type="ARBA" id="ARBA00061033"/>
    </source>
</evidence>
<dbReference type="InterPro" id="IPR056796">
    <property type="entry name" value="FdhE_C"/>
</dbReference>
<dbReference type="InterPro" id="IPR056797">
    <property type="entry name" value="FdhE_central"/>
</dbReference>
<dbReference type="FunFam" id="3.90.1670.10:FF:000001">
    <property type="entry name" value="Protein FdhE"/>
    <property type="match status" value="1"/>
</dbReference>
<reference evidence="8" key="1">
    <citation type="submission" date="2017-06" db="EMBL/GenBank/DDBJ databases">
        <title>Genome sequencing of pathogenic and non-pathogenic strains within Bisgaard taxon 40.</title>
        <authorList>
            <person name="Ladner J.T."/>
            <person name="Lovett S.P."/>
            <person name="Koroleva G."/>
            <person name="Lorch J.M."/>
        </authorList>
    </citation>
    <scope>NUCLEOTIDE SEQUENCE</scope>
    <source>
        <strain evidence="8">27576-1-I1</strain>
    </source>
</reference>
<dbReference type="RefSeq" id="WP_261920601.1">
    <property type="nucleotide sequence ID" value="NZ_CP022011.1"/>
</dbReference>
<dbReference type="Pfam" id="PF24860">
    <property type="entry name" value="FdhE_C"/>
    <property type="match status" value="1"/>
</dbReference>
<dbReference type="HAMAP" id="MF_00611">
    <property type="entry name" value="FdeH"/>
    <property type="match status" value="1"/>
</dbReference>
<dbReference type="Proteomes" id="UP000955338">
    <property type="component" value="Chromosome"/>
</dbReference>
<dbReference type="SUPFAM" id="SSF144020">
    <property type="entry name" value="FdhE-like"/>
    <property type="match status" value="1"/>
</dbReference>
<keyword evidence="2 4" id="KW-0963">Cytoplasm</keyword>
<dbReference type="InterPro" id="IPR056774">
    <property type="entry name" value="FdhE_N"/>
</dbReference>
<comment type="function">
    <text evidence="4">Necessary for formate dehydrogenase activity.</text>
</comment>
<dbReference type="PIRSF" id="PIRSF018296">
    <property type="entry name" value="Format_dh_formtn"/>
    <property type="match status" value="1"/>
</dbReference>
<dbReference type="Gene3D" id="3.90.1670.10">
    <property type="entry name" value="FdhE-like domain"/>
    <property type="match status" value="1"/>
</dbReference>
<evidence type="ECO:0000313" key="8">
    <source>
        <dbReference type="EMBL" id="QDJ14877.1"/>
    </source>
</evidence>
<dbReference type="GO" id="GO:0008199">
    <property type="term" value="F:ferric iron binding"/>
    <property type="evidence" value="ECO:0007669"/>
    <property type="project" value="TreeGrafter"/>
</dbReference>
<dbReference type="CDD" id="cd16341">
    <property type="entry name" value="FdhE"/>
    <property type="match status" value="1"/>
</dbReference>
<evidence type="ECO:0000259" key="7">
    <source>
        <dbReference type="Pfam" id="PF24860"/>
    </source>
</evidence>
<proteinExistence type="inferred from homology"/>
<dbReference type="InterPro" id="IPR024064">
    <property type="entry name" value="FdhE-like_sf"/>
</dbReference>
<evidence type="ECO:0000256" key="2">
    <source>
        <dbReference type="ARBA" id="ARBA00022490"/>
    </source>
</evidence>
<evidence type="ECO:0000259" key="5">
    <source>
        <dbReference type="Pfam" id="PF04216"/>
    </source>
</evidence>
<dbReference type="PANTHER" id="PTHR37689">
    <property type="entry name" value="PROTEIN FDHE"/>
    <property type="match status" value="1"/>
</dbReference>
<evidence type="ECO:0000259" key="6">
    <source>
        <dbReference type="Pfam" id="PF24859"/>
    </source>
</evidence>
<evidence type="ECO:0000256" key="1">
    <source>
        <dbReference type="ARBA" id="ARBA00004496"/>
    </source>
</evidence>
<evidence type="ECO:0000256" key="4">
    <source>
        <dbReference type="HAMAP-Rule" id="MF_00611"/>
    </source>
</evidence>
<dbReference type="InterPro" id="IPR006452">
    <property type="entry name" value="Formate_DH_accessory"/>
</dbReference>
<dbReference type="NCBIfam" id="NF002925">
    <property type="entry name" value="PRK03564.1"/>
    <property type="match status" value="1"/>
</dbReference>
<feature type="domain" description="FdhE central" evidence="6">
    <location>
        <begin position="190"/>
        <end position="226"/>
    </location>
</feature>
<dbReference type="PANTHER" id="PTHR37689:SF1">
    <property type="entry name" value="PROTEIN FDHE"/>
    <property type="match status" value="1"/>
</dbReference>
<comment type="subcellular location">
    <subcellularLocation>
        <location evidence="1 4">Cytoplasm</location>
    </subcellularLocation>
</comment>
<dbReference type="GO" id="GO:0051604">
    <property type="term" value="P:protein maturation"/>
    <property type="evidence" value="ECO:0007669"/>
    <property type="project" value="TreeGrafter"/>
</dbReference>